<evidence type="ECO:0000256" key="6">
    <source>
        <dbReference type="ARBA" id="ARBA00022722"/>
    </source>
</evidence>
<protein>
    <recommendedName>
        <fullName evidence="13">5'-3' exoribonuclease 1</fullName>
        <ecNumber evidence="13">3.1.13.-</ecNumber>
    </recommendedName>
</protein>
<feature type="compositionally biased region" description="Basic and acidic residues" evidence="14">
    <location>
        <begin position="1310"/>
        <end position="1332"/>
    </location>
</feature>
<dbReference type="InterPro" id="IPR040992">
    <property type="entry name" value="XRN1_D1"/>
</dbReference>
<dbReference type="Pfam" id="PF18334">
    <property type="entry name" value="XRN1_D2_D3"/>
    <property type="match status" value="1"/>
</dbReference>
<dbReference type="GO" id="GO:0005737">
    <property type="term" value="C:cytoplasm"/>
    <property type="evidence" value="ECO:0007669"/>
    <property type="project" value="UniProtKB-SubCell"/>
</dbReference>
<feature type="region of interest" description="Disordered" evidence="14">
    <location>
        <begin position="1561"/>
        <end position="1580"/>
    </location>
</feature>
<feature type="region of interest" description="Disordered" evidence="14">
    <location>
        <begin position="1284"/>
        <end position="1398"/>
    </location>
</feature>
<dbReference type="InterPro" id="IPR016494">
    <property type="entry name" value="5_3_exoribonuclease_1"/>
</dbReference>
<evidence type="ECO:0000256" key="7">
    <source>
        <dbReference type="ARBA" id="ARBA00022801"/>
    </source>
</evidence>
<evidence type="ECO:0000256" key="9">
    <source>
        <dbReference type="ARBA" id="ARBA00023015"/>
    </source>
</evidence>
<comment type="similarity">
    <text evidence="2">Belongs to the 5'-3' exonuclease family. XRN2/RAT1 subfamily.</text>
</comment>
<evidence type="ECO:0000259" key="17">
    <source>
        <dbReference type="Pfam" id="PF18129"/>
    </source>
</evidence>
<evidence type="ECO:0000259" key="18">
    <source>
        <dbReference type="Pfam" id="PF18332"/>
    </source>
</evidence>
<keyword evidence="21" id="KW-1185">Reference proteome</keyword>
<feature type="domain" description="Xrn1 N-terminal" evidence="15">
    <location>
        <begin position="1"/>
        <end position="227"/>
    </location>
</feature>
<name>A0A9P0D265_9CUCU</name>
<feature type="domain" description="Xrn1 helical" evidence="16">
    <location>
        <begin position="274"/>
        <end position="599"/>
    </location>
</feature>
<dbReference type="CDD" id="cd18673">
    <property type="entry name" value="PIN_XRN1-2-like"/>
    <property type="match status" value="1"/>
</dbReference>
<feature type="domain" description="Exoribonuclease Xrn1 D2/D3" evidence="19">
    <location>
        <begin position="829"/>
        <end position="1046"/>
    </location>
</feature>
<evidence type="ECO:0000256" key="8">
    <source>
        <dbReference type="ARBA" id="ARBA00022839"/>
    </source>
</evidence>
<keyword evidence="9" id="KW-0805">Transcription regulation</keyword>
<evidence type="ECO:0000256" key="14">
    <source>
        <dbReference type="SAM" id="MobiDB-lite"/>
    </source>
</evidence>
<dbReference type="Gene3D" id="2.170.260.40">
    <property type="match status" value="1"/>
</dbReference>
<keyword evidence="4" id="KW-0698">rRNA processing</keyword>
<dbReference type="Pfam" id="PF03159">
    <property type="entry name" value="XRN_N"/>
    <property type="match status" value="1"/>
</dbReference>
<sequence>MGVPKFFRYVSERYPCLSELIKDYQIPEFDNLYLDMNGIIHNCSHPNDDDPHFRITEEKIFKDIFHYIEVLFRMIKPQKLFFMAVDGVAPRAKMNQQRGRRFRSAADAAKAEAEALKKGEQLPSEARFDSNCITPGTVFMARLHEQLKYFVVDKISNDPLWQKCKVILSGHETPGEGEHKIMDYIRYMRVQSGYDPNTRHCLYGLDADLMMLGLCTHEPHFSLLREEVKFGRKDTKRITVPEEITFFLLHLSLFREYLELEFAPVKYNLRNFNYDLEKIIDDWVLMGFLMGNDFIPHLPNLHISEGALPILYNTYMEVLPSMNGYINEGGKLNMERFETFLQKLGERDMLAFEEARDDILYMDSKRSKLQKDARCLEEFDIVGNNVMFESLEPTKDSGLEALLKSTDELCIDDELDESSDEDEFLNFKKDYYKQKLEYKDVTSDVLRDQAEGYVTAIQWNLNYYYNGCCSWSWFYPHHYAPYISDIQGFKDFKIEFDMGTPFHPYEQLLAVLPAASKKLLPECYHPLMTDENSIIIDYYPEKFECDLNGKKQAWEAVVKIPFIDEKLLLEAMSYVNDKLTTEERQRNSHGPMLAYMYTARNNGPYPAPCYFSEVPKNHTEVKAMMYTDILVPKEKLIKGAYPGAHMDTYYPGFPTMKHLKYKGELKMAHVKVFEQPSRNESMILKVIPEEIFSGDKIPVDLLGTSVYIGWPHLVEASVVSISNSRRKLVCMGGPNQYNANDMRNGDLKEFNMSISGITEYYKTRMGIDFGETKVLVHVKQLIGKKFVCNQHGKLVLEKQFAENTSCFPLQTIVYNITVHDPQSNVVKEVETIFPKNSICFTLANPFYGSQGVIQDSSQVAKTGRIKITISVLEEPDFSTVRNMFDNVFKKYKPAHSIATPLCMSNLIFSKLTGAIQVKVGEGNETKRINVGLDLKLNKKNKETPGYTKKVNNCWLYTEKTAELVEQYTEKFPEVLEFLSKNREDDIAVDKLFPVDSDERFKELRQWLKTLPTEKIEKSPCNSIRLESEAVAEMEKIVDSFKSNDKKITMQIKPSFLYRPEVQNGTLEPDPKTKTQILDRVVNVRHGFTVPFGFKGTVTAIRNSSTNLERDTMYEVVFDKPFRDGMTLNCSDNRGYMLPKTAFINISYGKRLMEEKIGKPDELMAKAESYNNQSNPFNDLIRPQPSFQQPCFPQHGPPLLVPQTHPTLNPSNSAFAHFTSMNAQRGQTFNIEQKSVQDFFNNLAANPESSTMENKNPIQIKTNDNQNKNAGWKRMDEGSVQQFFNNQLSGNRPGGNVKDVNNANVGAKVPTVDKDDQESWNRKNFYEKPRDDGSASGTTKKVPENWRSGSGVDRNRQQQQQQQQQQGDNLQQNRNNGVNYFMPTFRDGGKSETTDRKSRTATVNTDFLKNILGIGQSEGKEKTIQNKPPYTAKNPVATIPTLTSQANTVRNSSNVSFDMLAQVANTPATVRLLTYYQSNLLGLPRYQYFTVERNMVCAQITLNDGKIMIGQPAKNREEASEKVAAIVLDELLKKGKSVNQIVHKPNEVIPTPPVNWVQSENKENKEIAKHEKKPSESTTATSVLNNSFVPLQAVKSHISKSSGTQGQGVQIDNNAKQSVSSDKKYDVHDNAKQNQDQKNANGVVQRPKKERKTRIAANFLNKKN</sequence>
<keyword evidence="10" id="KW-0804">Transcription</keyword>
<evidence type="ECO:0000256" key="10">
    <source>
        <dbReference type="ARBA" id="ARBA00023163"/>
    </source>
</evidence>
<dbReference type="InterPro" id="IPR027073">
    <property type="entry name" value="5_3_exoribonuclease"/>
</dbReference>
<dbReference type="InterPro" id="IPR041412">
    <property type="entry name" value="Xrn1_helical"/>
</dbReference>
<evidence type="ECO:0000256" key="3">
    <source>
        <dbReference type="ARBA" id="ARBA00022472"/>
    </source>
</evidence>
<feature type="region of interest" description="Disordered" evidence="14">
    <location>
        <begin position="1246"/>
        <end position="1271"/>
    </location>
</feature>
<dbReference type="EC" id="3.1.13.-" evidence="13"/>
<gene>
    <name evidence="20" type="ORF">PSYICH_LOCUS9470</name>
</gene>
<evidence type="ECO:0000256" key="11">
    <source>
        <dbReference type="ARBA" id="ARBA00023242"/>
    </source>
</evidence>
<feature type="compositionally biased region" description="Low complexity" evidence="14">
    <location>
        <begin position="1356"/>
        <end position="1375"/>
    </location>
</feature>
<feature type="compositionally biased region" description="Polar residues" evidence="14">
    <location>
        <begin position="1598"/>
        <end position="1619"/>
    </location>
</feature>
<evidence type="ECO:0000256" key="4">
    <source>
        <dbReference type="ARBA" id="ARBA00022552"/>
    </source>
</evidence>
<evidence type="ECO:0000256" key="2">
    <source>
        <dbReference type="ARBA" id="ARBA00006994"/>
    </source>
</evidence>
<dbReference type="InterPro" id="IPR004859">
    <property type="entry name" value="Xrn1_N"/>
</dbReference>
<keyword evidence="7 13" id="KW-0378">Hydrolase</keyword>
<comment type="function">
    <text evidence="12">Possesses 5'-&gt;3' exoribonuclease activity. Required for the processing of nuclear mRNA and rRNA precursors. May promote the termination of transcription by RNA polymerase II. Essential for vegetative cell growth and chromosome segregation.</text>
</comment>
<dbReference type="InterPro" id="IPR047008">
    <property type="entry name" value="XRN1_SH3_sf"/>
</dbReference>
<reference evidence="20" key="1">
    <citation type="submission" date="2022-01" db="EMBL/GenBank/DDBJ databases">
        <authorList>
            <person name="King R."/>
        </authorList>
    </citation>
    <scope>NUCLEOTIDE SEQUENCE</scope>
</reference>
<evidence type="ECO:0000313" key="21">
    <source>
        <dbReference type="Proteomes" id="UP001153636"/>
    </source>
</evidence>
<dbReference type="GO" id="GO:0006397">
    <property type="term" value="P:mRNA processing"/>
    <property type="evidence" value="ECO:0007669"/>
    <property type="project" value="UniProtKB-KW"/>
</dbReference>
<evidence type="ECO:0000256" key="13">
    <source>
        <dbReference type="PIRNR" id="PIRNR006743"/>
    </source>
</evidence>
<dbReference type="GO" id="GO:0003723">
    <property type="term" value="F:RNA binding"/>
    <property type="evidence" value="ECO:0007669"/>
    <property type="project" value="UniProtKB-KW"/>
</dbReference>
<dbReference type="Gene3D" id="2.30.30.750">
    <property type="match status" value="1"/>
</dbReference>
<organism evidence="20 21">
    <name type="scientific">Psylliodes chrysocephalus</name>
    <dbReference type="NCBI Taxonomy" id="3402493"/>
    <lineage>
        <taxon>Eukaryota</taxon>
        <taxon>Metazoa</taxon>
        <taxon>Ecdysozoa</taxon>
        <taxon>Arthropoda</taxon>
        <taxon>Hexapoda</taxon>
        <taxon>Insecta</taxon>
        <taxon>Pterygota</taxon>
        <taxon>Neoptera</taxon>
        <taxon>Endopterygota</taxon>
        <taxon>Coleoptera</taxon>
        <taxon>Polyphaga</taxon>
        <taxon>Cucujiformia</taxon>
        <taxon>Chrysomeloidea</taxon>
        <taxon>Chrysomelidae</taxon>
        <taxon>Galerucinae</taxon>
        <taxon>Alticini</taxon>
        <taxon>Psylliodes</taxon>
    </lineage>
</organism>
<evidence type="ECO:0000259" key="15">
    <source>
        <dbReference type="Pfam" id="PF03159"/>
    </source>
</evidence>
<dbReference type="GO" id="GO:0006364">
    <property type="term" value="P:rRNA processing"/>
    <property type="evidence" value="ECO:0007669"/>
    <property type="project" value="UniProtKB-KW"/>
</dbReference>
<accession>A0A9P0D265</accession>
<dbReference type="GO" id="GO:0004534">
    <property type="term" value="F:5'-3' RNA exonuclease activity"/>
    <property type="evidence" value="ECO:0007669"/>
    <property type="project" value="TreeGrafter"/>
</dbReference>
<keyword evidence="3" id="KW-0806">Transcription termination</keyword>
<dbReference type="PANTHER" id="PTHR12341">
    <property type="entry name" value="5'-&gt;3' EXORIBONUCLEASE"/>
    <property type="match status" value="1"/>
</dbReference>
<feature type="compositionally biased region" description="Low complexity" evidence="14">
    <location>
        <begin position="1631"/>
        <end position="1640"/>
    </location>
</feature>
<evidence type="ECO:0000313" key="20">
    <source>
        <dbReference type="EMBL" id="CAH1108506.1"/>
    </source>
</evidence>
<evidence type="ECO:0000259" key="19">
    <source>
        <dbReference type="Pfam" id="PF18334"/>
    </source>
</evidence>
<dbReference type="Gene3D" id="3.40.50.12390">
    <property type="match status" value="1"/>
</dbReference>
<keyword evidence="13" id="KW-0963">Cytoplasm</keyword>
<dbReference type="InterPro" id="IPR041106">
    <property type="entry name" value="XRN1_D2_D3"/>
</dbReference>
<keyword evidence="8 13" id="KW-0269">Exonuclease</keyword>
<feature type="domain" description="5'-3' exoribonuclease 1 SH3-like" evidence="17">
    <location>
        <begin position="1073"/>
        <end position="1144"/>
    </location>
</feature>
<evidence type="ECO:0000256" key="12">
    <source>
        <dbReference type="ARBA" id="ARBA00046137"/>
    </source>
</evidence>
<dbReference type="FunFam" id="3.40.50.12390:FF:000004">
    <property type="entry name" value="5'-3' exoribonuclease 1"/>
    <property type="match status" value="1"/>
</dbReference>
<dbReference type="FunFam" id="1.25.40.1050:FF:000002">
    <property type="entry name" value="5'-3' exoribonuclease"/>
    <property type="match status" value="1"/>
</dbReference>
<dbReference type="Gene3D" id="1.25.40.1050">
    <property type="match status" value="1"/>
</dbReference>
<dbReference type="PIRSF" id="PIRSF006743">
    <property type="entry name" value="Exonuclease_Xnr1"/>
    <property type="match status" value="1"/>
</dbReference>
<proteinExistence type="inferred from homology"/>
<keyword evidence="5" id="KW-0507">mRNA processing</keyword>
<dbReference type="Pfam" id="PF18332">
    <property type="entry name" value="XRN1_D1"/>
    <property type="match status" value="1"/>
</dbReference>
<evidence type="ECO:0000256" key="1">
    <source>
        <dbReference type="ARBA" id="ARBA00004123"/>
    </source>
</evidence>
<dbReference type="Pfam" id="PF17846">
    <property type="entry name" value="XRN_M"/>
    <property type="match status" value="1"/>
</dbReference>
<dbReference type="GO" id="GO:0000956">
    <property type="term" value="P:nuclear-transcribed mRNA catabolic process"/>
    <property type="evidence" value="ECO:0007669"/>
    <property type="project" value="InterPro"/>
</dbReference>
<dbReference type="EMBL" id="OV651815">
    <property type="protein sequence ID" value="CAH1108506.1"/>
    <property type="molecule type" value="Genomic_DNA"/>
</dbReference>
<keyword evidence="6 13" id="KW-0540">Nuclease</keyword>
<keyword evidence="13" id="KW-0694">RNA-binding</keyword>
<dbReference type="OrthoDB" id="372487at2759"/>
<feature type="compositionally biased region" description="Basic and acidic residues" evidence="14">
    <location>
        <begin position="1386"/>
        <end position="1397"/>
    </location>
</feature>
<dbReference type="InterPro" id="IPR047007">
    <property type="entry name" value="XRN1_D1_sf"/>
</dbReference>
<dbReference type="FunFam" id="3.40.50.12390:FF:000005">
    <property type="entry name" value="5'-3' exoribonuclease 2"/>
    <property type="match status" value="1"/>
</dbReference>
<dbReference type="Pfam" id="PF18129">
    <property type="entry name" value="SH3_12"/>
    <property type="match status" value="1"/>
</dbReference>
<dbReference type="GO" id="GO:0005634">
    <property type="term" value="C:nucleus"/>
    <property type="evidence" value="ECO:0007669"/>
    <property type="project" value="UniProtKB-SubCell"/>
</dbReference>
<dbReference type="Proteomes" id="UP001153636">
    <property type="component" value="Chromosome 3"/>
</dbReference>
<feature type="region of interest" description="Disordered" evidence="14">
    <location>
        <begin position="1598"/>
        <end position="1663"/>
    </location>
</feature>
<feature type="compositionally biased region" description="Polar residues" evidence="14">
    <location>
        <begin position="1246"/>
        <end position="1268"/>
    </location>
</feature>
<dbReference type="PANTHER" id="PTHR12341:SF7">
    <property type="entry name" value="5'-3' EXORIBONUCLEASE 1"/>
    <property type="match status" value="1"/>
</dbReference>
<evidence type="ECO:0000259" key="16">
    <source>
        <dbReference type="Pfam" id="PF17846"/>
    </source>
</evidence>
<feature type="compositionally biased region" description="Basic and acidic residues" evidence="14">
    <location>
        <begin position="1620"/>
        <end position="1630"/>
    </location>
</feature>
<comment type="subcellular location">
    <subcellularLocation>
        <location evidence="13">Cytoplasm</location>
    </subcellularLocation>
    <subcellularLocation>
        <location evidence="1">Nucleus</location>
    </subcellularLocation>
</comment>
<dbReference type="GO" id="GO:0016075">
    <property type="term" value="P:rRNA catabolic process"/>
    <property type="evidence" value="ECO:0007669"/>
    <property type="project" value="TreeGrafter"/>
</dbReference>
<feature type="domain" description="5'-3' exoribonuclease 1 D1" evidence="18">
    <location>
        <begin position="649"/>
        <end position="821"/>
    </location>
</feature>
<dbReference type="InterPro" id="IPR041385">
    <property type="entry name" value="SH3_12"/>
</dbReference>
<evidence type="ECO:0000256" key="5">
    <source>
        <dbReference type="ARBA" id="ARBA00022664"/>
    </source>
</evidence>
<feature type="compositionally biased region" description="Basic and acidic residues" evidence="14">
    <location>
        <begin position="1561"/>
        <end position="1574"/>
    </location>
</feature>
<dbReference type="GO" id="GO:0006353">
    <property type="term" value="P:DNA-templated transcription termination"/>
    <property type="evidence" value="ECO:0007669"/>
    <property type="project" value="UniProtKB-KW"/>
</dbReference>
<keyword evidence="11" id="KW-0539">Nucleus</keyword>